<dbReference type="EMBL" id="CM018212">
    <property type="protein sequence ID" value="KAB2059511.1"/>
    <property type="molecule type" value="Genomic_DNA"/>
</dbReference>
<dbReference type="Proteomes" id="UP000327439">
    <property type="component" value="Chromosome A11"/>
</dbReference>
<dbReference type="AlphaFoldDB" id="A0A5J5TX03"/>
<protein>
    <submittedName>
        <fullName evidence="1">Uncharacterized protein</fullName>
    </submittedName>
</protein>
<accession>A0A5J5TX03</accession>
<proteinExistence type="predicted"/>
<organism evidence="1 2">
    <name type="scientific">Gossypium barbadense</name>
    <name type="common">Sea Island cotton</name>
    <name type="synonym">Hibiscus barbadensis</name>
    <dbReference type="NCBI Taxonomy" id="3634"/>
    <lineage>
        <taxon>Eukaryota</taxon>
        <taxon>Viridiplantae</taxon>
        <taxon>Streptophyta</taxon>
        <taxon>Embryophyta</taxon>
        <taxon>Tracheophyta</taxon>
        <taxon>Spermatophyta</taxon>
        <taxon>Magnoliopsida</taxon>
        <taxon>eudicotyledons</taxon>
        <taxon>Gunneridae</taxon>
        <taxon>Pentapetalae</taxon>
        <taxon>rosids</taxon>
        <taxon>malvids</taxon>
        <taxon>Malvales</taxon>
        <taxon>Malvaceae</taxon>
        <taxon>Malvoideae</taxon>
        <taxon>Gossypium</taxon>
    </lineage>
</organism>
<gene>
    <name evidence="1" type="ORF">ES319_A11G309800v1</name>
</gene>
<evidence type="ECO:0000313" key="1">
    <source>
        <dbReference type="EMBL" id="KAB2059511.1"/>
    </source>
</evidence>
<sequence>MHKQRPDSTNEGSAQGNLERLYGGARKRLMGTRPPGTVLVYSRSFWCSQLLIFFGSN</sequence>
<reference evidence="2" key="1">
    <citation type="journal article" date="2020" name="Nat. Genet.">
        <title>Genomic diversifications of five Gossypium allopolyploid species and their impact on cotton improvement.</title>
        <authorList>
            <person name="Chen Z.J."/>
            <person name="Sreedasyam A."/>
            <person name="Ando A."/>
            <person name="Song Q."/>
            <person name="De Santiago L.M."/>
            <person name="Hulse-Kemp A.M."/>
            <person name="Ding M."/>
            <person name="Ye W."/>
            <person name="Kirkbride R.C."/>
            <person name="Jenkins J."/>
            <person name="Plott C."/>
            <person name="Lovell J."/>
            <person name="Lin Y.M."/>
            <person name="Vaughn R."/>
            <person name="Liu B."/>
            <person name="Simpson S."/>
            <person name="Scheffler B.E."/>
            <person name="Wen L."/>
            <person name="Saski C.A."/>
            <person name="Grover C.E."/>
            <person name="Hu G."/>
            <person name="Conover J.L."/>
            <person name="Carlson J.W."/>
            <person name="Shu S."/>
            <person name="Boston L.B."/>
            <person name="Williams M."/>
            <person name="Peterson D.G."/>
            <person name="McGee K."/>
            <person name="Jones D.C."/>
            <person name="Wendel J.F."/>
            <person name="Stelly D.M."/>
            <person name="Grimwood J."/>
            <person name="Schmutz J."/>
        </authorList>
    </citation>
    <scope>NUCLEOTIDE SEQUENCE [LARGE SCALE GENOMIC DNA]</scope>
    <source>
        <strain evidence="2">cv. 3-79</strain>
    </source>
</reference>
<dbReference type="OrthoDB" id="10575858at2759"/>
<evidence type="ECO:0000313" key="2">
    <source>
        <dbReference type="Proteomes" id="UP000327439"/>
    </source>
</evidence>
<name>A0A5J5TX03_GOSBA</name>
<keyword evidence="2" id="KW-1185">Reference proteome</keyword>